<dbReference type="InterPro" id="IPR016965">
    <property type="entry name" value="Pase_PHOSPHO-typ"/>
</dbReference>
<dbReference type="InterPro" id="IPR006384">
    <property type="entry name" value="HAD_hydro_PyrdxlP_Pase-like"/>
</dbReference>
<keyword evidence="2 7" id="KW-0479">Metal-binding</keyword>
<evidence type="ECO:0000256" key="6">
    <source>
        <dbReference type="PIRSR" id="PIRSR031051-2"/>
    </source>
</evidence>
<dbReference type="GO" id="GO:0016791">
    <property type="term" value="F:phosphatase activity"/>
    <property type="evidence" value="ECO:0007669"/>
    <property type="project" value="InterPro"/>
</dbReference>
<gene>
    <name evidence="8" type="ORF">Cgig2_023600</name>
</gene>
<dbReference type="Pfam" id="PF06888">
    <property type="entry name" value="Put_Phosphatase"/>
    <property type="match status" value="1"/>
</dbReference>
<keyword evidence="4 7" id="KW-0460">Magnesium</keyword>
<evidence type="ECO:0000313" key="9">
    <source>
        <dbReference type="Proteomes" id="UP001153076"/>
    </source>
</evidence>
<dbReference type="OrthoDB" id="10267182at2759"/>
<feature type="binding site" evidence="7">
    <location>
        <position position="195"/>
    </location>
    <ligand>
        <name>Mg(2+)</name>
        <dbReference type="ChEBI" id="CHEBI:18420"/>
    </ligand>
</feature>
<dbReference type="InterPro" id="IPR036412">
    <property type="entry name" value="HAD-like_sf"/>
</dbReference>
<comment type="cofactor">
    <cofactor evidence="1 7">
        <name>Mg(2+)</name>
        <dbReference type="ChEBI" id="CHEBI:18420"/>
    </cofactor>
</comment>
<reference evidence="8" key="1">
    <citation type="submission" date="2022-04" db="EMBL/GenBank/DDBJ databases">
        <title>Carnegiea gigantea Genome sequencing and assembly v2.</title>
        <authorList>
            <person name="Copetti D."/>
            <person name="Sanderson M.J."/>
            <person name="Burquez A."/>
            <person name="Wojciechowski M.F."/>
        </authorList>
    </citation>
    <scope>NUCLEOTIDE SEQUENCE</scope>
    <source>
        <strain evidence="8">SGP5-SGP5p</strain>
        <tissue evidence="8">Aerial part</tissue>
    </source>
</reference>
<evidence type="ECO:0000256" key="3">
    <source>
        <dbReference type="ARBA" id="ARBA00022801"/>
    </source>
</evidence>
<name>A0A9Q1KEG6_9CARY</name>
<evidence type="ECO:0000256" key="4">
    <source>
        <dbReference type="ARBA" id="ARBA00022842"/>
    </source>
</evidence>
<proteinExistence type="predicted"/>
<dbReference type="InterPro" id="IPR023214">
    <property type="entry name" value="HAD_sf"/>
</dbReference>
<organism evidence="8 9">
    <name type="scientific">Carnegiea gigantea</name>
    <dbReference type="NCBI Taxonomy" id="171969"/>
    <lineage>
        <taxon>Eukaryota</taxon>
        <taxon>Viridiplantae</taxon>
        <taxon>Streptophyta</taxon>
        <taxon>Embryophyta</taxon>
        <taxon>Tracheophyta</taxon>
        <taxon>Spermatophyta</taxon>
        <taxon>Magnoliopsida</taxon>
        <taxon>eudicotyledons</taxon>
        <taxon>Gunneridae</taxon>
        <taxon>Pentapetalae</taxon>
        <taxon>Caryophyllales</taxon>
        <taxon>Cactineae</taxon>
        <taxon>Cactaceae</taxon>
        <taxon>Cactoideae</taxon>
        <taxon>Echinocereeae</taxon>
        <taxon>Carnegiea</taxon>
    </lineage>
</organism>
<keyword evidence="3" id="KW-0378">Hydrolase</keyword>
<dbReference type="PIRSF" id="PIRSF031051">
    <property type="entry name" value="PyrdxlP_Pase_PHOSPHO2"/>
    <property type="match status" value="1"/>
</dbReference>
<dbReference type="NCBIfam" id="TIGR01489">
    <property type="entry name" value="DKMTPPase-SF"/>
    <property type="match status" value="1"/>
</dbReference>
<protein>
    <submittedName>
        <fullName evidence="8">Uncharacterized protein</fullName>
    </submittedName>
</protein>
<dbReference type="SUPFAM" id="SSF56784">
    <property type="entry name" value="HAD-like"/>
    <property type="match status" value="1"/>
</dbReference>
<feature type="active site" description="Proton donor" evidence="5">
    <location>
        <position position="10"/>
    </location>
</feature>
<comment type="caution">
    <text evidence="8">The sequence shown here is derived from an EMBL/GenBank/DDBJ whole genome shotgun (WGS) entry which is preliminary data.</text>
</comment>
<evidence type="ECO:0000256" key="2">
    <source>
        <dbReference type="ARBA" id="ARBA00022723"/>
    </source>
</evidence>
<dbReference type="PANTHER" id="PTHR20889">
    <property type="entry name" value="PHOSPHATASE, ORPHAN 1, 2"/>
    <property type="match status" value="1"/>
</dbReference>
<evidence type="ECO:0000256" key="1">
    <source>
        <dbReference type="ARBA" id="ARBA00001946"/>
    </source>
</evidence>
<keyword evidence="9" id="KW-1185">Reference proteome</keyword>
<dbReference type="AlphaFoldDB" id="A0A9Q1KEG6"/>
<sequence length="297" mass="33487">MDVVIIFDFDKTIIECDSDEWVVENFGLTQLFSALLPTVPNNSLMVSFLSSSDLSSITMYMILLKQDRMMEELHLQGKTAQDITDCLRKIPLSLNIISAIHSAYASGCDLRIVSDANMFFVEAVLRHHGILHCFSEINTNSAVVNEDGRLQILPYHEYRSSSHGCNLCPPNLCKGLVIEGIRASSTEKRFIYVGDGKNDYCPTLKLTPKDCVMPRKNFELWNSISTNPKLIKANVQEWKNGEELEIALTNLIRTNCENYKDSQKNRFFEDFLVSDCKSQTSPIAPPGSIEKAVQVPH</sequence>
<feature type="active site" description="Nucleophile" evidence="5">
    <location>
        <position position="8"/>
    </location>
</feature>
<dbReference type="Proteomes" id="UP001153076">
    <property type="component" value="Unassembled WGS sequence"/>
</dbReference>
<feature type="binding site" evidence="6">
    <location>
        <position position="115"/>
    </location>
    <ligand>
        <name>substrate</name>
    </ligand>
</feature>
<dbReference type="EMBL" id="JAKOGI010000166">
    <property type="protein sequence ID" value="KAJ8441414.1"/>
    <property type="molecule type" value="Genomic_DNA"/>
</dbReference>
<dbReference type="Gene3D" id="3.40.50.1000">
    <property type="entry name" value="HAD superfamily/HAD-like"/>
    <property type="match status" value="1"/>
</dbReference>
<accession>A0A9Q1KEG6</accession>
<feature type="binding site" evidence="6">
    <location>
        <position position="19"/>
    </location>
    <ligand>
        <name>substrate</name>
    </ligand>
</feature>
<feature type="binding site" evidence="7">
    <location>
        <position position="10"/>
    </location>
    <ligand>
        <name>Mg(2+)</name>
        <dbReference type="ChEBI" id="CHEBI:18420"/>
    </ligand>
</feature>
<dbReference type="GO" id="GO:0046872">
    <property type="term" value="F:metal ion binding"/>
    <property type="evidence" value="ECO:0007669"/>
    <property type="project" value="UniProtKB-KW"/>
</dbReference>
<evidence type="ECO:0000256" key="7">
    <source>
        <dbReference type="PIRSR" id="PIRSR031051-3"/>
    </source>
</evidence>
<feature type="binding site" evidence="7">
    <location>
        <position position="8"/>
    </location>
    <ligand>
        <name>Mg(2+)</name>
        <dbReference type="ChEBI" id="CHEBI:18420"/>
    </ligand>
</feature>
<dbReference type="NCBIfam" id="TIGR01488">
    <property type="entry name" value="HAD-SF-IB"/>
    <property type="match status" value="1"/>
</dbReference>
<evidence type="ECO:0000313" key="8">
    <source>
        <dbReference type="EMBL" id="KAJ8441414.1"/>
    </source>
</evidence>
<dbReference type="PANTHER" id="PTHR20889:SF22">
    <property type="entry name" value="INORGANIC PYROPHOSPHATASE 2"/>
    <property type="match status" value="1"/>
</dbReference>
<evidence type="ECO:0000256" key="5">
    <source>
        <dbReference type="PIRSR" id="PIRSR031051-1"/>
    </source>
</evidence>